<feature type="non-terminal residue" evidence="2">
    <location>
        <position position="23"/>
    </location>
</feature>
<gene>
    <name evidence="2" type="ORF">HER39_00580</name>
</gene>
<dbReference type="Gene3D" id="2.30.30.370">
    <property type="entry name" value="FAH"/>
    <property type="match status" value="1"/>
</dbReference>
<accession>A0ABX1JK47</accession>
<dbReference type="Proteomes" id="UP000523795">
    <property type="component" value="Unassembled WGS sequence"/>
</dbReference>
<dbReference type="InterPro" id="IPR018833">
    <property type="entry name" value="Rv2993c-like_N"/>
</dbReference>
<dbReference type="Pfam" id="PF10370">
    <property type="entry name" value="Rv2993c-like_N"/>
    <property type="match status" value="1"/>
</dbReference>
<dbReference type="EMBL" id="JAAZSR010000003">
    <property type="protein sequence ID" value="NKX49101.1"/>
    <property type="molecule type" value="Genomic_DNA"/>
</dbReference>
<name>A0ABX1JK47_9MICC</name>
<proteinExistence type="predicted"/>
<protein>
    <submittedName>
        <fullName evidence="2">DUF2437 domain-containing protein</fullName>
    </submittedName>
</protein>
<reference evidence="2 3" key="1">
    <citation type="submission" date="2020-04" db="EMBL/GenBank/DDBJ databases">
        <authorList>
            <person name="Liu S."/>
        </authorList>
    </citation>
    <scope>NUCLEOTIDE SEQUENCE [LARGE SCALE GENOMIC DNA]</scope>
    <source>
        <strain evidence="2 3">CGMCC 1.15091</strain>
    </source>
</reference>
<evidence type="ECO:0000313" key="3">
    <source>
        <dbReference type="Proteomes" id="UP000523795"/>
    </source>
</evidence>
<feature type="domain" description="Rv2993c-like N-terminal" evidence="1">
    <location>
        <begin position="1"/>
        <end position="21"/>
    </location>
</feature>
<keyword evidence="3" id="KW-1185">Reference proteome</keyword>
<comment type="caution">
    <text evidence="2">The sequence shown here is derived from an EMBL/GenBank/DDBJ whole genome shotgun (WGS) entry which is preliminary data.</text>
</comment>
<evidence type="ECO:0000259" key="1">
    <source>
        <dbReference type="Pfam" id="PF10370"/>
    </source>
</evidence>
<organism evidence="2 3">
    <name type="scientific">Arthrobacter deserti</name>
    <dbReference type="NCBI Taxonomy" id="1742687"/>
    <lineage>
        <taxon>Bacteria</taxon>
        <taxon>Bacillati</taxon>
        <taxon>Actinomycetota</taxon>
        <taxon>Actinomycetes</taxon>
        <taxon>Micrococcales</taxon>
        <taxon>Micrococcaceae</taxon>
        <taxon>Arthrobacter</taxon>
    </lineage>
</organism>
<sequence length="23" mass="2571">MRIARFVVDSDPMYGVVEGEEGN</sequence>
<evidence type="ECO:0000313" key="2">
    <source>
        <dbReference type="EMBL" id="NKX49101.1"/>
    </source>
</evidence>